<name>A0ABW8SHK0_9CLOT</name>
<dbReference type="Proteomes" id="UP001623660">
    <property type="component" value="Unassembled WGS sequence"/>
</dbReference>
<dbReference type="RefSeq" id="WP_406790459.1">
    <property type="nucleotide sequence ID" value="NZ_JBJHZX010000002.1"/>
</dbReference>
<keyword evidence="1" id="KW-0472">Membrane</keyword>
<keyword evidence="1" id="KW-0812">Transmembrane</keyword>
<proteinExistence type="predicted"/>
<protein>
    <submittedName>
        <fullName evidence="2">Uncharacterized protein</fullName>
    </submittedName>
</protein>
<accession>A0ABW8SHK0</accession>
<dbReference type="EMBL" id="JBJHZX010000002">
    <property type="protein sequence ID" value="MFL0194340.1"/>
    <property type="molecule type" value="Genomic_DNA"/>
</dbReference>
<keyword evidence="3" id="KW-1185">Reference proteome</keyword>
<evidence type="ECO:0000313" key="3">
    <source>
        <dbReference type="Proteomes" id="UP001623660"/>
    </source>
</evidence>
<organism evidence="2 3">
    <name type="scientific">Candidatus Clostridium eludens</name>
    <dbReference type="NCBI Taxonomy" id="3381663"/>
    <lineage>
        <taxon>Bacteria</taxon>
        <taxon>Bacillati</taxon>
        <taxon>Bacillota</taxon>
        <taxon>Clostridia</taxon>
        <taxon>Eubacteriales</taxon>
        <taxon>Clostridiaceae</taxon>
        <taxon>Clostridium</taxon>
    </lineage>
</organism>
<gene>
    <name evidence="2" type="ORF">ACJDU8_01935</name>
</gene>
<evidence type="ECO:0000313" key="2">
    <source>
        <dbReference type="EMBL" id="MFL0194340.1"/>
    </source>
</evidence>
<keyword evidence="1" id="KW-1133">Transmembrane helix</keyword>
<reference evidence="2 3" key="1">
    <citation type="submission" date="2024-11" db="EMBL/GenBank/DDBJ databases">
        <authorList>
            <person name="Heng Y.C."/>
            <person name="Lim A.C.H."/>
            <person name="Lee J.K.Y."/>
            <person name="Kittelmann S."/>
        </authorList>
    </citation>
    <scope>NUCLEOTIDE SEQUENCE [LARGE SCALE GENOMIC DNA]</scope>
    <source>
        <strain evidence="2 3">WILCCON 0269</strain>
    </source>
</reference>
<comment type="caution">
    <text evidence="2">The sequence shown here is derived from an EMBL/GenBank/DDBJ whole genome shotgun (WGS) entry which is preliminary data.</text>
</comment>
<sequence length="76" mass="8258">MFASDGVIAYVSGSALILKVSLSGVILYNLTLGYAMSFDSVYYNKDLNLLSSLVYSYNGTAYNNVAKIWDSINITA</sequence>
<feature type="transmembrane region" description="Helical" evidence="1">
    <location>
        <begin position="6"/>
        <end position="30"/>
    </location>
</feature>
<evidence type="ECO:0000256" key="1">
    <source>
        <dbReference type="SAM" id="Phobius"/>
    </source>
</evidence>